<evidence type="ECO:0000313" key="2">
    <source>
        <dbReference type="EMBL" id="EEB18516.1"/>
    </source>
</evidence>
<accession>E0VYR0</accession>
<dbReference type="EMBL" id="AAZO01006286">
    <property type="status" value="NOT_ANNOTATED_CDS"/>
    <property type="molecule type" value="Genomic_DNA"/>
</dbReference>
<dbReference type="HOGENOM" id="CLU_1257412_0_0_1"/>
<sequence>MKLTTKSKFDEIFKGVTSSNSCRDENETIINDERTPLLVLNNYYYKDVKKVFGIRRSSALFILYVIFYAAYLIAGGIIFTVLEKPEEEEIKKYLVRARHVFLNDNNCVQGKKNNLSVGKNKQTNKHNGFLNNNNDNDKSLFPLFCKKPETLHKNIIIIIIFFVFFFTRKKVDDDDDRINYLFKKKNCCVVVIKDHNCLNKRKKINELSLSLSLSLVNNDK</sequence>
<reference evidence="2" key="1">
    <citation type="submission" date="2007-04" db="EMBL/GenBank/DDBJ databases">
        <title>Annotation of Pediculus humanus corporis strain USDA.</title>
        <authorList>
            <person name="Kirkness E."/>
            <person name="Hannick L."/>
            <person name="Hass B."/>
            <person name="Bruggner R."/>
            <person name="Lawson D."/>
            <person name="Bidwell S."/>
            <person name="Joardar V."/>
            <person name="Caler E."/>
            <person name="Walenz B."/>
            <person name="Inman J."/>
            <person name="Schobel S."/>
            <person name="Galinsky K."/>
            <person name="Amedeo P."/>
            <person name="Strausberg R."/>
        </authorList>
    </citation>
    <scope>NUCLEOTIDE SEQUENCE</scope>
    <source>
        <strain evidence="2">USDA</strain>
    </source>
</reference>
<dbReference type="VEuPathDB" id="VectorBase:PHUM517290"/>
<evidence type="ECO:0000313" key="3">
    <source>
        <dbReference type="EnsemblMetazoa" id="PHUM517290-PA"/>
    </source>
</evidence>
<dbReference type="InParanoid" id="E0VYR0"/>
<dbReference type="Gene3D" id="1.10.287.70">
    <property type="match status" value="1"/>
</dbReference>
<proteinExistence type="predicted"/>
<dbReference type="Proteomes" id="UP000009046">
    <property type="component" value="Unassembled WGS sequence"/>
</dbReference>
<dbReference type="EMBL" id="DS235846">
    <property type="protein sequence ID" value="EEB18516.1"/>
    <property type="molecule type" value="Genomic_DNA"/>
</dbReference>
<name>E0VYR0_PEDHC</name>
<keyword evidence="4" id="KW-1185">Reference proteome</keyword>
<evidence type="ECO:0000256" key="1">
    <source>
        <dbReference type="SAM" id="Phobius"/>
    </source>
</evidence>
<gene>
    <name evidence="3" type="primary">8233233</name>
    <name evidence="2" type="ORF">Phum_PHUM517290</name>
</gene>
<dbReference type="EnsemblMetazoa" id="PHUM517290-RA">
    <property type="protein sequence ID" value="PHUM517290-PA"/>
    <property type="gene ID" value="PHUM517290"/>
</dbReference>
<organism>
    <name type="scientific">Pediculus humanus subsp. corporis</name>
    <name type="common">Body louse</name>
    <dbReference type="NCBI Taxonomy" id="121224"/>
    <lineage>
        <taxon>Eukaryota</taxon>
        <taxon>Metazoa</taxon>
        <taxon>Ecdysozoa</taxon>
        <taxon>Arthropoda</taxon>
        <taxon>Hexapoda</taxon>
        <taxon>Insecta</taxon>
        <taxon>Pterygota</taxon>
        <taxon>Neoptera</taxon>
        <taxon>Paraneoptera</taxon>
        <taxon>Psocodea</taxon>
        <taxon>Troctomorpha</taxon>
        <taxon>Phthiraptera</taxon>
        <taxon>Anoplura</taxon>
        <taxon>Pediculidae</taxon>
        <taxon>Pediculus</taxon>
    </lineage>
</organism>
<reference evidence="2" key="2">
    <citation type="submission" date="2007-04" db="EMBL/GenBank/DDBJ databases">
        <title>The genome of the human body louse.</title>
        <authorList>
            <consortium name="The Human Body Louse Genome Consortium"/>
            <person name="Kirkness E."/>
            <person name="Walenz B."/>
            <person name="Hass B."/>
            <person name="Bruggner R."/>
            <person name="Strausberg R."/>
        </authorList>
    </citation>
    <scope>NUCLEOTIDE SEQUENCE</scope>
    <source>
        <strain evidence="2">USDA</strain>
    </source>
</reference>
<dbReference type="RefSeq" id="XP_002431254.1">
    <property type="nucleotide sequence ID" value="XM_002431209.1"/>
</dbReference>
<protein>
    <submittedName>
        <fullName evidence="2 3">Uncharacterized protein</fullName>
    </submittedName>
</protein>
<keyword evidence="1" id="KW-0472">Membrane</keyword>
<dbReference type="GeneID" id="8233233"/>
<dbReference type="CTD" id="8233233"/>
<feature type="transmembrane region" description="Helical" evidence="1">
    <location>
        <begin position="150"/>
        <end position="167"/>
    </location>
</feature>
<evidence type="ECO:0000313" key="4">
    <source>
        <dbReference type="Proteomes" id="UP000009046"/>
    </source>
</evidence>
<dbReference type="AlphaFoldDB" id="E0VYR0"/>
<keyword evidence="1" id="KW-1133">Transmembrane helix</keyword>
<dbReference type="OrthoDB" id="7265617at2759"/>
<reference evidence="3" key="3">
    <citation type="submission" date="2021-02" db="UniProtKB">
        <authorList>
            <consortium name="EnsemblMetazoa"/>
        </authorList>
    </citation>
    <scope>IDENTIFICATION</scope>
    <source>
        <strain evidence="3">USDA</strain>
    </source>
</reference>
<keyword evidence="1" id="KW-0812">Transmembrane</keyword>
<feature type="transmembrane region" description="Helical" evidence="1">
    <location>
        <begin position="59"/>
        <end position="82"/>
    </location>
</feature>
<dbReference type="KEGG" id="phu:Phum_PHUM517290"/>